<dbReference type="Pfam" id="PF00701">
    <property type="entry name" value="DHDPS"/>
    <property type="match status" value="1"/>
</dbReference>
<dbReference type="InterPro" id="IPR005263">
    <property type="entry name" value="DapA"/>
</dbReference>
<dbReference type="OrthoDB" id="9782828at2"/>
<evidence type="ECO:0000256" key="8">
    <source>
        <dbReference type="ARBA" id="ARBA00023154"/>
    </source>
</evidence>
<comment type="caution">
    <text evidence="16">The sequence shown here is derived from an EMBL/GenBank/DDBJ whole genome shotgun (WGS) entry which is preliminary data.</text>
</comment>
<evidence type="ECO:0000256" key="12">
    <source>
        <dbReference type="NCBIfam" id="TIGR00674"/>
    </source>
</evidence>
<dbReference type="GO" id="GO:0009089">
    <property type="term" value="P:lysine biosynthetic process via diaminopimelate"/>
    <property type="evidence" value="ECO:0007669"/>
    <property type="project" value="UniProtKB-UniRule"/>
</dbReference>
<dbReference type="GO" id="GO:0008840">
    <property type="term" value="F:4-hydroxy-tetrahydrodipicolinate synthase activity"/>
    <property type="evidence" value="ECO:0007669"/>
    <property type="project" value="UniProtKB-UniRule"/>
</dbReference>
<evidence type="ECO:0000313" key="19">
    <source>
        <dbReference type="Proteomes" id="UP000245217"/>
    </source>
</evidence>
<evidence type="ECO:0000313" key="18">
    <source>
        <dbReference type="Proteomes" id="UP000245059"/>
    </source>
</evidence>
<dbReference type="UniPathway" id="UPA00034">
    <property type="reaction ID" value="UER00017"/>
</dbReference>
<feature type="active site" description="Proton donor/acceptor" evidence="14">
    <location>
        <position position="134"/>
    </location>
</feature>
<dbReference type="RefSeq" id="WP_109200879.1">
    <property type="nucleotide sequence ID" value="NZ_QEWS01000001.1"/>
</dbReference>
<evidence type="ECO:0000256" key="1">
    <source>
        <dbReference type="ARBA" id="ARBA00003294"/>
    </source>
</evidence>
<evidence type="ECO:0000256" key="11">
    <source>
        <dbReference type="ARBA" id="ARBA00047836"/>
    </source>
</evidence>
<dbReference type="EC" id="4.3.3.7" evidence="4 12"/>
<evidence type="ECO:0000256" key="10">
    <source>
        <dbReference type="ARBA" id="ARBA00023270"/>
    </source>
</evidence>
<keyword evidence="8" id="KW-0457">Lysine biosynthesis</keyword>
<keyword evidence="7" id="KW-0220">Diaminopimelate biosynthesis</keyword>
<evidence type="ECO:0000256" key="2">
    <source>
        <dbReference type="ARBA" id="ARBA00005120"/>
    </source>
</evidence>
<dbReference type="Proteomes" id="UP000245217">
    <property type="component" value="Unassembled WGS sequence"/>
</dbReference>
<evidence type="ECO:0000256" key="9">
    <source>
        <dbReference type="ARBA" id="ARBA00023239"/>
    </source>
</evidence>
<evidence type="ECO:0000256" key="3">
    <source>
        <dbReference type="ARBA" id="ARBA00007592"/>
    </source>
</evidence>
<reference evidence="18 19" key="2">
    <citation type="submission" date="2018-05" db="EMBL/GenBank/DDBJ databases">
        <title>Ignatzschineria dubaiensis sp. nov., isolated from necrotic foot tissues of dromedaries (Camelus dromedarius) and associated maggots in Dubai, United Arab Emirates.</title>
        <authorList>
            <person name="Tsang C.C."/>
            <person name="Tang J.Y.M."/>
            <person name="Fong J.Y.H."/>
            <person name="Kinne J."/>
            <person name="Lee H.H."/>
            <person name="Joseph M."/>
            <person name="Jose S."/>
            <person name="Schuster R.K."/>
            <person name="Tang Y."/>
            <person name="Sivakumar S."/>
            <person name="Chen J.H.K."/>
            <person name="Teng J.L.L."/>
            <person name="Lau S.K.P."/>
            <person name="Wernery U."/>
            <person name="Woo P.C.Y."/>
        </authorList>
    </citation>
    <scope>NUCLEOTIDE SEQUENCE [LARGE SCALE GENOMIC DNA]</scope>
    <source>
        <strain evidence="18">UAE-HKU57</strain>
        <strain evidence="19">UAE-HKU58</strain>
    </source>
</reference>
<dbReference type="Gene3D" id="3.20.20.70">
    <property type="entry name" value="Aldolase class I"/>
    <property type="match status" value="1"/>
</dbReference>
<dbReference type="AlphaFoldDB" id="A0A2U2ARM5"/>
<dbReference type="PANTHER" id="PTHR12128:SF66">
    <property type="entry name" value="4-HYDROXY-2-OXOGLUTARATE ALDOLASE, MITOCHONDRIAL"/>
    <property type="match status" value="1"/>
</dbReference>
<comment type="function">
    <text evidence="1">Catalyzes the condensation of (S)-aspartate-beta-semialdehyde [(S)-ASA] and pyruvate to 4-hydroxy-tetrahydrodipicolinate (HTPA).</text>
</comment>
<dbReference type="EMBL" id="QEWV01000001">
    <property type="protein sequence ID" value="PWD94288.1"/>
    <property type="molecule type" value="Genomic_DNA"/>
</dbReference>
<dbReference type="PANTHER" id="PTHR12128">
    <property type="entry name" value="DIHYDRODIPICOLINATE SYNTHASE"/>
    <property type="match status" value="1"/>
</dbReference>
<keyword evidence="9 13" id="KW-0456">Lyase</keyword>
<evidence type="ECO:0000256" key="4">
    <source>
        <dbReference type="ARBA" id="ARBA00012086"/>
    </source>
</evidence>
<dbReference type="SUPFAM" id="SSF51569">
    <property type="entry name" value="Aldolase"/>
    <property type="match status" value="1"/>
</dbReference>
<dbReference type="PROSITE" id="PS00666">
    <property type="entry name" value="DHDPS_2"/>
    <property type="match status" value="1"/>
</dbReference>
<dbReference type="PIRSF" id="PIRSF001365">
    <property type="entry name" value="DHDPS"/>
    <property type="match status" value="1"/>
</dbReference>
<dbReference type="CDD" id="cd00408">
    <property type="entry name" value="DHDPS-like"/>
    <property type="match status" value="1"/>
</dbReference>
<dbReference type="InterPro" id="IPR013785">
    <property type="entry name" value="Aldolase_TIM"/>
</dbReference>
<keyword evidence="19" id="KW-1185">Reference proteome</keyword>
<dbReference type="GO" id="GO:0005829">
    <property type="term" value="C:cytosol"/>
    <property type="evidence" value="ECO:0007669"/>
    <property type="project" value="TreeGrafter"/>
</dbReference>
<comment type="pathway">
    <text evidence="2">Amino-acid biosynthesis; L-lysine biosynthesis via DAP pathway; (S)-tetrahydrodipicolinate from L-aspartate: step 3/4.</text>
</comment>
<dbReference type="InterPro" id="IPR020625">
    <property type="entry name" value="Schiff_base-form_aldolases_AS"/>
</dbReference>
<evidence type="ECO:0000256" key="7">
    <source>
        <dbReference type="ARBA" id="ARBA00022915"/>
    </source>
</evidence>
<evidence type="ECO:0000256" key="15">
    <source>
        <dbReference type="PIRSR" id="PIRSR001365-2"/>
    </source>
</evidence>
<dbReference type="InterPro" id="IPR002220">
    <property type="entry name" value="DapA-like"/>
</dbReference>
<sequence>MKLHGIYVPLVTPFKEDGSLDIATLEQLTEQFIAKGVAGLVACGTTGEYYTLTEEERAAVLSTVAKVAKGRVTLIAGINDLSTAGTVKRAKEAAALGYEAFMLAPPAYSLPDQAGLIAHYETVAAATDIPIIMYNFPARVGIEIEYESVLHLAKNPKIIGLKESSGDFSRALRLLQTPFEDFEIVCGCDDQPVDFFFWGSQSWIAGAGNVFPEEQVALFNATQKGDWDLARNIMKEIYPAIHSMESGNYNQKAKLGCLKATLSVGKVRLPLSDLSDEERDAFLAFFR</sequence>
<evidence type="ECO:0000256" key="14">
    <source>
        <dbReference type="PIRSR" id="PIRSR001365-1"/>
    </source>
</evidence>
<dbReference type="SMART" id="SM01130">
    <property type="entry name" value="DHDPS"/>
    <property type="match status" value="1"/>
</dbReference>
<evidence type="ECO:0000256" key="13">
    <source>
        <dbReference type="PIRNR" id="PIRNR001365"/>
    </source>
</evidence>
<dbReference type="NCBIfam" id="TIGR00674">
    <property type="entry name" value="dapA"/>
    <property type="match status" value="1"/>
</dbReference>
<organism evidence="16 18">
    <name type="scientific">Ignatzschineria cameli</name>
    <dbReference type="NCBI Taxonomy" id="2182793"/>
    <lineage>
        <taxon>Bacteria</taxon>
        <taxon>Pseudomonadati</taxon>
        <taxon>Pseudomonadota</taxon>
        <taxon>Gammaproteobacteria</taxon>
        <taxon>Cardiobacteriales</taxon>
        <taxon>Ignatzschineriaceae</taxon>
        <taxon>Ignatzschineria</taxon>
    </lineage>
</organism>
<dbReference type="GO" id="GO:0019877">
    <property type="term" value="P:diaminopimelate biosynthetic process"/>
    <property type="evidence" value="ECO:0007669"/>
    <property type="project" value="UniProtKB-KW"/>
</dbReference>
<keyword evidence="10" id="KW-0704">Schiff base</keyword>
<accession>A0A2U2ARM5</accession>
<feature type="binding site" evidence="15">
    <location>
        <position position="204"/>
    </location>
    <ligand>
        <name>pyruvate</name>
        <dbReference type="ChEBI" id="CHEBI:15361"/>
    </ligand>
</feature>
<keyword evidence="5" id="KW-0963">Cytoplasm</keyword>
<evidence type="ECO:0000313" key="17">
    <source>
        <dbReference type="EMBL" id="PWD94288.1"/>
    </source>
</evidence>
<evidence type="ECO:0000256" key="6">
    <source>
        <dbReference type="ARBA" id="ARBA00022605"/>
    </source>
</evidence>
<comment type="catalytic activity">
    <reaction evidence="11">
        <text>L-aspartate 4-semialdehyde + pyruvate = (2S,4S)-4-hydroxy-2,3,4,5-tetrahydrodipicolinate + H2O + H(+)</text>
        <dbReference type="Rhea" id="RHEA:34171"/>
        <dbReference type="ChEBI" id="CHEBI:15361"/>
        <dbReference type="ChEBI" id="CHEBI:15377"/>
        <dbReference type="ChEBI" id="CHEBI:15378"/>
        <dbReference type="ChEBI" id="CHEBI:67139"/>
        <dbReference type="ChEBI" id="CHEBI:537519"/>
        <dbReference type="EC" id="4.3.3.7"/>
    </reaction>
</comment>
<dbReference type="PRINTS" id="PR00146">
    <property type="entry name" value="DHPICSNTHASE"/>
</dbReference>
<gene>
    <name evidence="16" type="primary">dapA</name>
    <name evidence="16" type="ORF">DC077_03510</name>
    <name evidence="17" type="ORF">DC078_01740</name>
</gene>
<evidence type="ECO:0000313" key="16">
    <source>
        <dbReference type="EMBL" id="PWD86894.1"/>
    </source>
</evidence>
<proteinExistence type="inferred from homology"/>
<reference evidence="16" key="1">
    <citation type="journal article" date="2018" name="Genome Announc.">
        <title>Ignatzschineria cameli sp. nov., isolated from necrotic foot tissue of dromedaries (Camelus dromedarius) and associated maggots (Wohlfahrtia species) in Dubai.</title>
        <authorList>
            <person name="Tsang C.C."/>
            <person name="Tang J.Y."/>
            <person name="Fong J.Y."/>
            <person name="Kinne J."/>
            <person name="Lee H.H."/>
            <person name="Joseph M."/>
            <person name="Jose S."/>
            <person name="Schuster R.K."/>
            <person name="Tang Y."/>
            <person name="Sivakumar S."/>
            <person name="Chen J.H."/>
            <person name="Teng J.L."/>
            <person name="Lau S.K."/>
            <person name="Wernery U."/>
            <person name="Woo P.C."/>
        </authorList>
    </citation>
    <scope>NUCLEOTIDE SEQUENCE</scope>
    <source>
        <strain evidence="16">UAE-HKU57</strain>
        <strain evidence="17">UAE-HKU58</strain>
    </source>
</reference>
<feature type="active site" description="Schiff-base intermediate with substrate" evidence="14">
    <location>
        <position position="162"/>
    </location>
</feature>
<dbReference type="Proteomes" id="UP000245059">
    <property type="component" value="Unassembled WGS sequence"/>
</dbReference>
<dbReference type="EMBL" id="QEWW01000002">
    <property type="protein sequence ID" value="PWD86894.1"/>
    <property type="molecule type" value="Genomic_DNA"/>
</dbReference>
<keyword evidence="6" id="KW-0028">Amino-acid biosynthesis</keyword>
<protein>
    <recommendedName>
        <fullName evidence="4 12">4-hydroxy-tetrahydrodipicolinate synthase</fullName>
        <ecNumber evidence="4 12">4.3.3.7</ecNumber>
    </recommendedName>
</protein>
<evidence type="ECO:0000256" key="5">
    <source>
        <dbReference type="ARBA" id="ARBA00022490"/>
    </source>
</evidence>
<name>A0A2U2ARM5_9GAMM</name>
<comment type="similarity">
    <text evidence="3 13">Belongs to the DapA family.</text>
</comment>
<feature type="binding site" evidence="15">
    <location>
        <position position="46"/>
    </location>
    <ligand>
        <name>pyruvate</name>
        <dbReference type="ChEBI" id="CHEBI:15361"/>
    </ligand>
</feature>